<keyword evidence="2" id="KW-0805">Transcription regulation</keyword>
<evidence type="ECO:0000259" key="7">
    <source>
        <dbReference type="PROSITE" id="PS50110"/>
    </source>
</evidence>
<dbReference type="SUPFAM" id="SSF46894">
    <property type="entry name" value="C-terminal effector domain of the bipartite response regulators"/>
    <property type="match status" value="1"/>
</dbReference>
<dbReference type="SMART" id="SM00421">
    <property type="entry name" value="HTH_LUXR"/>
    <property type="match status" value="1"/>
</dbReference>
<feature type="domain" description="Response regulatory" evidence="7">
    <location>
        <begin position="3"/>
        <end position="118"/>
    </location>
</feature>
<proteinExistence type="predicted"/>
<dbReference type="AlphaFoldDB" id="A0A0R1VHG6"/>
<dbReference type="PROSITE" id="PS50110">
    <property type="entry name" value="RESPONSE_REGULATORY"/>
    <property type="match status" value="1"/>
</dbReference>
<dbReference type="EMBL" id="AZGB01000026">
    <property type="protein sequence ID" value="KRM04733.1"/>
    <property type="molecule type" value="Genomic_DNA"/>
</dbReference>
<keyword evidence="1 5" id="KW-0597">Phosphoprotein</keyword>
<dbReference type="Gene3D" id="3.40.50.2300">
    <property type="match status" value="1"/>
</dbReference>
<protein>
    <submittedName>
        <fullName evidence="8">Two-component system response regulator</fullName>
    </submittedName>
</protein>
<dbReference type="PROSITE" id="PS50043">
    <property type="entry name" value="HTH_LUXR_2"/>
    <property type="match status" value="1"/>
</dbReference>
<gene>
    <name evidence="8" type="ORF">FC89_GL001979</name>
</gene>
<dbReference type="PROSITE" id="PS00622">
    <property type="entry name" value="HTH_LUXR_1"/>
    <property type="match status" value="1"/>
</dbReference>
<feature type="domain" description="HTH luxR-type" evidence="6">
    <location>
        <begin position="140"/>
        <end position="205"/>
    </location>
</feature>
<dbReference type="PRINTS" id="PR00038">
    <property type="entry name" value="HTHLUXR"/>
</dbReference>
<dbReference type="OrthoDB" id="9780153at2"/>
<sequence>MIKVLIVDDNPFITDGLSLILKNETDFSVIAAVNQAKTAIKICQQQEIDVVLLDIRMPEVDGVAATREITSSSAAKVLILTTFDDDQEIHQVLENGASGYLLKNVPAKQIVAAIRNVATGNFVAQQDIWQKIKPQLGQSATTDLTMLTHREQTILAAIAAGLTNRQIAKQLFISEGTVNNNISSILHKLELKHRTQLAIYYLTGQR</sequence>
<dbReference type="CDD" id="cd17535">
    <property type="entry name" value="REC_NarL-like"/>
    <property type="match status" value="1"/>
</dbReference>
<dbReference type="InterPro" id="IPR011006">
    <property type="entry name" value="CheY-like_superfamily"/>
</dbReference>
<dbReference type="GO" id="GO:0003677">
    <property type="term" value="F:DNA binding"/>
    <property type="evidence" value="ECO:0007669"/>
    <property type="project" value="UniProtKB-KW"/>
</dbReference>
<dbReference type="GeneID" id="98319773"/>
<dbReference type="PANTHER" id="PTHR43214">
    <property type="entry name" value="TWO-COMPONENT RESPONSE REGULATOR"/>
    <property type="match status" value="1"/>
</dbReference>
<keyword evidence="4" id="KW-0804">Transcription</keyword>
<dbReference type="STRING" id="1423750.FC89_GL001979"/>
<evidence type="ECO:0000313" key="9">
    <source>
        <dbReference type="Proteomes" id="UP000051451"/>
    </source>
</evidence>
<dbReference type="InterPro" id="IPR016032">
    <property type="entry name" value="Sig_transdc_resp-reg_C-effctor"/>
</dbReference>
<evidence type="ECO:0000256" key="2">
    <source>
        <dbReference type="ARBA" id="ARBA00023015"/>
    </source>
</evidence>
<evidence type="ECO:0000256" key="4">
    <source>
        <dbReference type="ARBA" id="ARBA00023163"/>
    </source>
</evidence>
<organism evidence="8 9">
    <name type="scientific">Liquorilactobacillus ghanensis DSM 18630</name>
    <dbReference type="NCBI Taxonomy" id="1423750"/>
    <lineage>
        <taxon>Bacteria</taxon>
        <taxon>Bacillati</taxon>
        <taxon>Bacillota</taxon>
        <taxon>Bacilli</taxon>
        <taxon>Lactobacillales</taxon>
        <taxon>Lactobacillaceae</taxon>
        <taxon>Liquorilactobacillus</taxon>
    </lineage>
</organism>
<evidence type="ECO:0000256" key="1">
    <source>
        <dbReference type="ARBA" id="ARBA00022553"/>
    </source>
</evidence>
<dbReference type="InterPro" id="IPR001789">
    <property type="entry name" value="Sig_transdc_resp-reg_receiver"/>
</dbReference>
<accession>A0A0R1VHG6</accession>
<dbReference type="Proteomes" id="UP000051451">
    <property type="component" value="Unassembled WGS sequence"/>
</dbReference>
<comment type="caution">
    <text evidence="8">The sequence shown here is derived from an EMBL/GenBank/DDBJ whole genome shotgun (WGS) entry which is preliminary data.</text>
</comment>
<dbReference type="SMART" id="SM00448">
    <property type="entry name" value="REC"/>
    <property type="match status" value="1"/>
</dbReference>
<keyword evidence="3" id="KW-0238">DNA-binding</keyword>
<dbReference type="CDD" id="cd06170">
    <property type="entry name" value="LuxR_C_like"/>
    <property type="match status" value="1"/>
</dbReference>
<dbReference type="PATRIC" id="fig|1423750.3.peg.2020"/>
<reference evidence="8 9" key="1">
    <citation type="journal article" date="2015" name="Genome Announc.">
        <title>Expanding the biotechnology potential of lactobacilli through comparative genomics of 213 strains and associated genera.</title>
        <authorList>
            <person name="Sun Z."/>
            <person name="Harris H.M."/>
            <person name="McCann A."/>
            <person name="Guo C."/>
            <person name="Argimon S."/>
            <person name="Zhang W."/>
            <person name="Yang X."/>
            <person name="Jeffery I.B."/>
            <person name="Cooney J.C."/>
            <person name="Kagawa T.F."/>
            <person name="Liu W."/>
            <person name="Song Y."/>
            <person name="Salvetti E."/>
            <person name="Wrobel A."/>
            <person name="Rasinkangas P."/>
            <person name="Parkhill J."/>
            <person name="Rea M.C."/>
            <person name="O'Sullivan O."/>
            <person name="Ritari J."/>
            <person name="Douillard F.P."/>
            <person name="Paul Ross R."/>
            <person name="Yang R."/>
            <person name="Briner A.E."/>
            <person name="Felis G.E."/>
            <person name="de Vos W.M."/>
            <person name="Barrangou R."/>
            <person name="Klaenhammer T.R."/>
            <person name="Caufield P.W."/>
            <person name="Cui Y."/>
            <person name="Zhang H."/>
            <person name="O'Toole P.W."/>
        </authorList>
    </citation>
    <scope>NUCLEOTIDE SEQUENCE [LARGE SCALE GENOMIC DNA]</scope>
    <source>
        <strain evidence="8 9">DSM 18630</strain>
    </source>
</reference>
<dbReference type="Pfam" id="PF00072">
    <property type="entry name" value="Response_reg"/>
    <property type="match status" value="1"/>
</dbReference>
<dbReference type="InterPro" id="IPR000792">
    <property type="entry name" value="Tscrpt_reg_LuxR_C"/>
</dbReference>
<keyword evidence="9" id="KW-1185">Reference proteome</keyword>
<evidence type="ECO:0000256" key="3">
    <source>
        <dbReference type="ARBA" id="ARBA00023125"/>
    </source>
</evidence>
<dbReference type="GO" id="GO:0006355">
    <property type="term" value="P:regulation of DNA-templated transcription"/>
    <property type="evidence" value="ECO:0007669"/>
    <property type="project" value="InterPro"/>
</dbReference>
<evidence type="ECO:0000259" key="6">
    <source>
        <dbReference type="PROSITE" id="PS50043"/>
    </source>
</evidence>
<dbReference type="GO" id="GO:0000160">
    <property type="term" value="P:phosphorelay signal transduction system"/>
    <property type="evidence" value="ECO:0007669"/>
    <property type="project" value="InterPro"/>
</dbReference>
<feature type="modified residue" description="4-aspartylphosphate" evidence="5">
    <location>
        <position position="54"/>
    </location>
</feature>
<evidence type="ECO:0000256" key="5">
    <source>
        <dbReference type="PROSITE-ProRule" id="PRU00169"/>
    </source>
</evidence>
<name>A0A0R1VHG6_9LACO</name>
<dbReference type="InterPro" id="IPR039420">
    <property type="entry name" value="WalR-like"/>
</dbReference>
<dbReference type="InterPro" id="IPR058245">
    <property type="entry name" value="NreC/VraR/RcsB-like_REC"/>
</dbReference>
<dbReference type="PANTHER" id="PTHR43214:SF40">
    <property type="entry name" value="TRANSCRIPTIONAL REGULATORY PROTEIN LNRK"/>
    <property type="match status" value="1"/>
</dbReference>
<dbReference type="RefSeq" id="WP_057872491.1">
    <property type="nucleotide sequence ID" value="NZ_AZGB01000026.1"/>
</dbReference>
<evidence type="ECO:0000313" key="8">
    <source>
        <dbReference type="EMBL" id="KRM04733.1"/>
    </source>
</evidence>
<dbReference type="SUPFAM" id="SSF52172">
    <property type="entry name" value="CheY-like"/>
    <property type="match status" value="1"/>
</dbReference>
<dbReference type="Pfam" id="PF00196">
    <property type="entry name" value="GerE"/>
    <property type="match status" value="1"/>
</dbReference>